<gene>
    <name evidence="1" type="ORF">D5086_028342</name>
</gene>
<dbReference type="EMBL" id="RCHU02000015">
    <property type="protein sequence ID" value="KAL3571093.1"/>
    <property type="molecule type" value="Genomic_DNA"/>
</dbReference>
<accession>A0ACC4AY20</accession>
<proteinExistence type="predicted"/>
<reference evidence="1 2" key="1">
    <citation type="journal article" date="2024" name="Plant Biotechnol. J.">
        <title>Genome and CRISPR/Cas9 system of a widespread forest tree (Populus alba) in the world.</title>
        <authorList>
            <person name="Liu Y.J."/>
            <person name="Jiang P.F."/>
            <person name="Han X.M."/>
            <person name="Li X.Y."/>
            <person name="Wang H.M."/>
            <person name="Wang Y.J."/>
            <person name="Wang X.X."/>
            <person name="Zeng Q.Y."/>
        </authorList>
    </citation>
    <scope>NUCLEOTIDE SEQUENCE [LARGE SCALE GENOMIC DNA]</scope>
    <source>
        <strain evidence="2">cv. PAL-ZL1</strain>
    </source>
</reference>
<sequence length="450" mass="49962">MSNLSHEGAIEGSKKLLDNEKDDQLNKEVETRTEKDDCDPVGRILEGFHRFKTTKFDKYPELYRELAEGQSPKFLVFACSDSRVSPSHVLDFQPGEAFMVRNIANLVPAFNQLRYSGVGATIEYAVVTLEVENILVIGHSRCGGIERLMTLPEDGSTANDFVDDWVKIGLPAKAKVKAEFGHLPLPEQIHKCEKGVSSSGRSSPPLRHPSPRVANRYTDMSNLSHEGAIEGSKKLLDNEKDDQLNKEVEAKIEKDDCDPVGRILDGFHRFKTTRFDKYPELYRELAKGQSPKFLVFACSDSRVSPSHVLDFQPGEAFMVRNIANLVPAFNQLRYSGVGATIEYAVATLEVENILVIGHSRCGGIKRLMTHPEDGSTANDFVDDWVKIGLPAKAKVKAEFGDLPLCEQIHKCEKGVSSSGRSSPPLRRPSPRVANRSSPSLRHQDSRSSTT</sequence>
<name>A0ACC4AY20_POPAL</name>
<evidence type="ECO:0000313" key="1">
    <source>
        <dbReference type="EMBL" id="KAL3571093.1"/>
    </source>
</evidence>
<evidence type="ECO:0000313" key="2">
    <source>
        <dbReference type="Proteomes" id="UP000309997"/>
    </source>
</evidence>
<comment type="caution">
    <text evidence="1">The sequence shown here is derived from an EMBL/GenBank/DDBJ whole genome shotgun (WGS) entry which is preliminary data.</text>
</comment>
<protein>
    <submittedName>
        <fullName evidence="1">Uncharacterized protein</fullName>
    </submittedName>
</protein>
<organism evidence="1 2">
    <name type="scientific">Populus alba</name>
    <name type="common">White poplar</name>
    <dbReference type="NCBI Taxonomy" id="43335"/>
    <lineage>
        <taxon>Eukaryota</taxon>
        <taxon>Viridiplantae</taxon>
        <taxon>Streptophyta</taxon>
        <taxon>Embryophyta</taxon>
        <taxon>Tracheophyta</taxon>
        <taxon>Spermatophyta</taxon>
        <taxon>Magnoliopsida</taxon>
        <taxon>eudicotyledons</taxon>
        <taxon>Gunneridae</taxon>
        <taxon>Pentapetalae</taxon>
        <taxon>rosids</taxon>
        <taxon>fabids</taxon>
        <taxon>Malpighiales</taxon>
        <taxon>Salicaceae</taxon>
        <taxon>Saliceae</taxon>
        <taxon>Populus</taxon>
    </lineage>
</organism>
<keyword evidence="2" id="KW-1185">Reference proteome</keyword>
<dbReference type="Proteomes" id="UP000309997">
    <property type="component" value="Unassembled WGS sequence"/>
</dbReference>